<gene>
    <name evidence="1" type="ORF">LEMA_uP085650.1</name>
</gene>
<name>E5A6T1_LEPMJ</name>
<dbReference type="AlphaFoldDB" id="E5A6T1"/>
<reference evidence="2" key="1">
    <citation type="journal article" date="2011" name="Nat. Commun.">
        <title>Effector diversification within compartments of the Leptosphaeria maculans genome affected by Repeat-Induced Point mutations.</title>
        <authorList>
            <person name="Rouxel T."/>
            <person name="Grandaubert J."/>
            <person name="Hane J.K."/>
            <person name="Hoede C."/>
            <person name="van de Wouw A.P."/>
            <person name="Couloux A."/>
            <person name="Dominguez V."/>
            <person name="Anthouard V."/>
            <person name="Bally P."/>
            <person name="Bourras S."/>
            <person name="Cozijnsen A.J."/>
            <person name="Ciuffetti L.M."/>
            <person name="Degrave A."/>
            <person name="Dilmaghani A."/>
            <person name="Duret L."/>
            <person name="Fudal I."/>
            <person name="Goodwin S.B."/>
            <person name="Gout L."/>
            <person name="Glaser N."/>
            <person name="Linglin J."/>
            <person name="Kema G.H.J."/>
            <person name="Lapalu N."/>
            <person name="Lawrence C.B."/>
            <person name="May K."/>
            <person name="Meyer M."/>
            <person name="Ollivier B."/>
            <person name="Poulain J."/>
            <person name="Schoch C.L."/>
            <person name="Simon A."/>
            <person name="Spatafora J.W."/>
            <person name="Stachowiak A."/>
            <person name="Turgeon B.G."/>
            <person name="Tyler B.M."/>
            <person name="Vincent D."/>
            <person name="Weissenbach J."/>
            <person name="Amselem J."/>
            <person name="Quesneville H."/>
            <person name="Oliver R.P."/>
            <person name="Wincker P."/>
            <person name="Balesdent M.-H."/>
            <person name="Howlett B.J."/>
        </authorList>
    </citation>
    <scope>NUCLEOTIDE SEQUENCE [LARGE SCALE GENOMIC DNA]</scope>
    <source>
        <strain evidence="2">JN3 / isolate v23.1.3 / race Av1-4-5-6-7-8</strain>
    </source>
</reference>
<dbReference type="EMBL" id="FP929135">
    <property type="protein sequence ID" value="CBX99326.1"/>
    <property type="molecule type" value="Genomic_DNA"/>
</dbReference>
<dbReference type="VEuPathDB" id="FungiDB:LEMA_uP085650.1"/>
<evidence type="ECO:0000313" key="2">
    <source>
        <dbReference type="Proteomes" id="UP000002668"/>
    </source>
</evidence>
<protein>
    <submittedName>
        <fullName evidence="1">Uncharacterized protein</fullName>
    </submittedName>
</protein>
<dbReference type="InParanoid" id="E5A6T1"/>
<keyword evidence="2" id="KW-1185">Reference proteome</keyword>
<organism evidence="1 2">
    <name type="scientific">Leptosphaeria maculans (strain JN3 / isolate v23.1.3 / race Av1-4-5-6-7-8)</name>
    <name type="common">Blackleg fungus</name>
    <name type="synonym">Phoma lingam</name>
    <dbReference type="NCBI Taxonomy" id="985895"/>
    <lineage>
        <taxon>Eukaryota</taxon>
        <taxon>Fungi</taxon>
        <taxon>Dikarya</taxon>
        <taxon>Ascomycota</taxon>
        <taxon>Pezizomycotina</taxon>
        <taxon>Dothideomycetes</taxon>
        <taxon>Pleosporomycetidae</taxon>
        <taxon>Pleosporales</taxon>
        <taxon>Pleosporineae</taxon>
        <taxon>Leptosphaeriaceae</taxon>
        <taxon>Plenodomus</taxon>
        <taxon>Plenodomus lingam/Leptosphaeria maculans species complex</taxon>
    </lineage>
</organism>
<accession>E5A6T1</accession>
<evidence type="ECO:0000313" key="1">
    <source>
        <dbReference type="EMBL" id="CBX99326.1"/>
    </source>
</evidence>
<sequence length="95" mass="10722">MFMTFKCGSQEDATEIQNLHATDRLGRPNNTSYVACNSCRKKKVGFPFLTITARYRVSKSNTVALASMQPRESGMSSVPTAWHTMCIRCPEESRR</sequence>
<proteinExistence type="predicted"/>
<dbReference type="HOGENOM" id="CLU_2373169_0_0_1"/>
<dbReference type="Proteomes" id="UP000002668">
    <property type="component" value="Genome"/>
</dbReference>
<dbReference type="OrthoDB" id="2740448at2759"/>